<gene>
    <name evidence="4" type="ORF">VNI00_007584</name>
</gene>
<evidence type="ECO:0000259" key="3">
    <source>
        <dbReference type="Pfam" id="PF12588"/>
    </source>
</evidence>
<dbReference type="EMBL" id="JAYKXP010000025">
    <property type="protein sequence ID" value="KAK7045335.1"/>
    <property type="molecule type" value="Genomic_DNA"/>
</dbReference>
<sequence>MSLPKTTLSRYGGWLPSSPVIRESFFQARLADAKKRLAFIQSESEFAAQADDPDGKAAFGHIPSVVEFEHAINTKDDPNDPRLLHLFKQIFLQAPEENRIHDFDTFLGLLDTILVEPPKFHIAKDADDNVIGEPIGVPLYLIFDLLSNTAAAYDLFRDKKFNDALKRLLVTWGDYLSDTSRDSNKSLHCGEEGWFSRPALDALESNDRGKFEETYVCPNPKALPSKGFATWDAFFTRAFKPEARPVAEPDNKYLIRSACESTVYRISRNVKEHDKFWLKSQPYSIYDMFKNDEDKEKTYLDDVRYFIGGTVYQAFLSPLDYHRWHAPVDGTIVKTVIIPGTYYAVLPDEGAGDNDYPLKPGDPHGALIRSQAWITMAAARALIFIQADNPDIGLICFIAVGMAEVSTVDVHVQKDRKVKAGDELGRFHFGGSSHTLIFGPQAKITFEECIKENRHIKLNSAIARARARG</sequence>
<evidence type="ECO:0000313" key="5">
    <source>
        <dbReference type="Proteomes" id="UP001383192"/>
    </source>
</evidence>
<evidence type="ECO:0000256" key="1">
    <source>
        <dbReference type="ARBA" id="ARBA00022793"/>
    </source>
</evidence>
<dbReference type="InterPro" id="IPR003817">
    <property type="entry name" value="PS_Dcarbxylase"/>
</dbReference>
<dbReference type="Pfam" id="PF02666">
    <property type="entry name" value="PS_Dcarbxylase"/>
    <property type="match status" value="1"/>
</dbReference>
<comment type="caution">
    <text evidence="4">The sequence shown here is derived from an EMBL/GenBank/DDBJ whole genome shotgun (WGS) entry which is preliminary data.</text>
</comment>
<evidence type="ECO:0000313" key="4">
    <source>
        <dbReference type="EMBL" id="KAK7045335.1"/>
    </source>
</evidence>
<keyword evidence="2" id="KW-0456">Lyase</keyword>
<dbReference type="PANTHER" id="PTHR10067">
    <property type="entry name" value="PHOSPHATIDYLSERINE DECARBOXYLASE"/>
    <property type="match status" value="1"/>
</dbReference>
<name>A0AAW0D452_9AGAR</name>
<proteinExistence type="predicted"/>
<dbReference type="GO" id="GO:0006646">
    <property type="term" value="P:phosphatidylethanolamine biosynthetic process"/>
    <property type="evidence" value="ECO:0007669"/>
    <property type="project" value="TreeGrafter"/>
</dbReference>
<dbReference type="Proteomes" id="UP001383192">
    <property type="component" value="Unassembled WGS sequence"/>
</dbReference>
<dbReference type="InterPro" id="IPR022237">
    <property type="entry name" value="PsiD-like"/>
</dbReference>
<organism evidence="4 5">
    <name type="scientific">Paramarasmius palmivorus</name>
    <dbReference type="NCBI Taxonomy" id="297713"/>
    <lineage>
        <taxon>Eukaryota</taxon>
        <taxon>Fungi</taxon>
        <taxon>Dikarya</taxon>
        <taxon>Basidiomycota</taxon>
        <taxon>Agaricomycotina</taxon>
        <taxon>Agaricomycetes</taxon>
        <taxon>Agaricomycetidae</taxon>
        <taxon>Agaricales</taxon>
        <taxon>Marasmiineae</taxon>
        <taxon>Marasmiaceae</taxon>
        <taxon>Paramarasmius</taxon>
    </lineage>
</organism>
<feature type="domain" description="L-tryptophan decarboxylase PsiD-like" evidence="3">
    <location>
        <begin position="63"/>
        <end position="202"/>
    </location>
</feature>
<evidence type="ECO:0000256" key="2">
    <source>
        <dbReference type="ARBA" id="ARBA00023239"/>
    </source>
</evidence>
<keyword evidence="1" id="KW-0210">Decarboxylase</keyword>
<dbReference type="AlphaFoldDB" id="A0AAW0D452"/>
<dbReference type="GO" id="GO:0004609">
    <property type="term" value="F:phosphatidylserine decarboxylase activity"/>
    <property type="evidence" value="ECO:0007669"/>
    <property type="project" value="InterPro"/>
</dbReference>
<dbReference type="PANTHER" id="PTHR10067:SF9">
    <property type="entry name" value="PHOSPHATIDYLSERINE DECARBOXYLASE FAMILY PROTEIN (AFU_ORTHOLOGUE AFUA_7G01730)"/>
    <property type="match status" value="1"/>
</dbReference>
<dbReference type="GO" id="GO:0005739">
    <property type="term" value="C:mitochondrion"/>
    <property type="evidence" value="ECO:0007669"/>
    <property type="project" value="TreeGrafter"/>
</dbReference>
<keyword evidence="5" id="KW-1185">Reference proteome</keyword>
<reference evidence="4 5" key="1">
    <citation type="submission" date="2024-01" db="EMBL/GenBank/DDBJ databases">
        <title>A draft genome for a cacao thread blight-causing isolate of Paramarasmius palmivorus.</title>
        <authorList>
            <person name="Baruah I.K."/>
            <person name="Bukari Y."/>
            <person name="Amoako-Attah I."/>
            <person name="Meinhardt L.W."/>
            <person name="Bailey B.A."/>
            <person name="Cohen S.P."/>
        </authorList>
    </citation>
    <scope>NUCLEOTIDE SEQUENCE [LARGE SCALE GENOMIC DNA]</scope>
    <source>
        <strain evidence="4 5">GH-12</strain>
    </source>
</reference>
<dbReference type="Pfam" id="PF12588">
    <property type="entry name" value="PSDC"/>
    <property type="match status" value="1"/>
</dbReference>
<accession>A0AAW0D452</accession>
<protein>
    <recommendedName>
        <fullName evidence="3">L-tryptophan decarboxylase PsiD-like domain-containing protein</fullName>
    </recommendedName>
</protein>